<keyword evidence="3" id="KW-1185">Reference proteome</keyword>
<comment type="caution">
    <text evidence="2">The sequence shown here is derived from an EMBL/GenBank/DDBJ whole genome shotgun (WGS) entry which is preliminary data.</text>
</comment>
<keyword evidence="1" id="KW-0732">Signal</keyword>
<dbReference type="OrthoDB" id="3917713at2759"/>
<organism evidence="2 3">
    <name type="scientific">Metarhizium album (strain ARSEF 1941)</name>
    <dbReference type="NCBI Taxonomy" id="1081103"/>
    <lineage>
        <taxon>Eukaryota</taxon>
        <taxon>Fungi</taxon>
        <taxon>Dikarya</taxon>
        <taxon>Ascomycota</taxon>
        <taxon>Pezizomycotina</taxon>
        <taxon>Sordariomycetes</taxon>
        <taxon>Hypocreomycetidae</taxon>
        <taxon>Hypocreales</taxon>
        <taxon>Clavicipitaceae</taxon>
        <taxon>Metarhizium</taxon>
    </lineage>
</organism>
<dbReference type="Proteomes" id="UP000030816">
    <property type="component" value="Unassembled WGS sequence"/>
</dbReference>
<proteinExistence type="predicted"/>
<dbReference type="RefSeq" id="XP_040675850.1">
    <property type="nucleotide sequence ID" value="XM_040826178.1"/>
</dbReference>
<dbReference type="AlphaFoldDB" id="A0A0B2WMA9"/>
<protein>
    <submittedName>
        <fullName evidence="2">Uncharacterized protein</fullName>
    </submittedName>
</protein>
<accession>A0A0B2WMA9</accession>
<feature type="chain" id="PRO_5002079282" evidence="1">
    <location>
        <begin position="23"/>
        <end position="238"/>
    </location>
</feature>
<dbReference type="GeneID" id="63741835"/>
<evidence type="ECO:0000313" key="2">
    <source>
        <dbReference type="EMBL" id="KHN94784.1"/>
    </source>
</evidence>
<sequence>MKLVHCSPLSPILLLTLPFAGAKQKISLQWAICDSDPQETLVKLGLSSTTPPYKENPITYYDEQPPVHIHSGIMFRTKTNKGRPLSTIKVRFDKETSNVPGFVTCGWDRYGYNSPAYSCEKRCPLDPAAPEEIWHREQVEFAERYQDINWTALTAYGPYPNAKWKVRINGHKAKFDDVVAEGLHLMEIETKVPEAKAHDFLEATMRYLRDRGVALCRLQEGKTMRLFRAMGLAGEDEL</sequence>
<dbReference type="HOGENOM" id="CLU_101058_0_0_1"/>
<evidence type="ECO:0000256" key="1">
    <source>
        <dbReference type="SAM" id="SignalP"/>
    </source>
</evidence>
<gene>
    <name evidence="2" type="ORF">MAM_07380</name>
</gene>
<feature type="signal peptide" evidence="1">
    <location>
        <begin position="1"/>
        <end position="22"/>
    </location>
</feature>
<evidence type="ECO:0000313" key="3">
    <source>
        <dbReference type="Proteomes" id="UP000030816"/>
    </source>
</evidence>
<reference evidence="2 3" key="1">
    <citation type="journal article" date="2014" name="Proc. Natl. Acad. Sci. U.S.A.">
        <title>Trajectory and genomic determinants of fungal-pathogen speciation and host adaptation.</title>
        <authorList>
            <person name="Hu X."/>
            <person name="Xiao G."/>
            <person name="Zheng P."/>
            <person name="Shang Y."/>
            <person name="Su Y."/>
            <person name="Zhang X."/>
            <person name="Liu X."/>
            <person name="Zhan S."/>
            <person name="St Leger R.J."/>
            <person name="Wang C."/>
        </authorList>
    </citation>
    <scope>NUCLEOTIDE SEQUENCE [LARGE SCALE GENOMIC DNA]</scope>
    <source>
        <strain evidence="2 3">ARSEF 1941</strain>
    </source>
</reference>
<dbReference type="EMBL" id="AZHE01000030">
    <property type="protein sequence ID" value="KHN94784.1"/>
    <property type="molecule type" value="Genomic_DNA"/>
</dbReference>
<name>A0A0B2WMA9_METAS</name>